<comment type="caution">
    <text evidence="15">The sequence shown here is derived from an EMBL/GenBank/DDBJ whole genome shotgun (WGS) entry which is preliminary data.</text>
</comment>
<keyword evidence="9" id="KW-0067">ATP-binding</keyword>
<dbReference type="RefSeq" id="WP_059139147.1">
    <property type="nucleotide sequence ID" value="NZ_LMBR01000160.1"/>
</dbReference>
<gene>
    <name evidence="15" type="ORF">ASB62_06535</name>
</gene>
<dbReference type="InterPro" id="IPR000014">
    <property type="entry name" value="PAS"/>
</dbReference>
<evidence type="ECO:0000256" key="7">
    <source>
        <dbReference type="ARBA" id="ARBA00022741"/>
    </source>
</evidence>
<dbReference type="SMART" id="SM00388">
    <property type="entry name" value="HisKA"/>
    <property type="match status" value="1"/>
</dbReference>
<dbReference type="Gene3D" id="3.30.565.10">
    <property type="entry name" value="Histidine kinase-like ATPase, C-terminal domain"/>
    <property type="match status" value="1"/>
</dbReference>
<keyword evidence="5" id="KW-0597">Phosphoprotein</keyword>
<dbReference type="SMART" id="SM00091">
    <property type="entry name" value="PAS"/>
    <property type="match status" value="5"/>
</dbReference>
<dbReference type="AlphaFoldDB" id="A0A101JF95"/>
<evidence type="ECO:0000259" key="14">
    <source>
        <dbReference type="PROSITE" id="PS50113"/>
    </source>
</evidence>
<keyword evidence="8" id="KW-0418">Kinase</keyword>
<dbReference type="PROSITE" id="PS50113">
    <property type="entry name" value="PAC"/>
    <property type="match status" value="3"/>
</dbReference>
<evidence type="ECO:0000256" key="8">
    <source>
        <dbReference type="ARBA" id="ARBA00022777"/>
    </source>
</evidence>
<dbReference type="InterPro" id="IPR003661">
    <property type="entry name" value="HisK_dim/P_dom"/>
</dbReference>
<protein>
    <recommendedName>
        <fullName evidence="3">histidine kinase</fullName>
        <ecNumber evidence="3">2.7.13.3</ecNumber>
    </recommendedName>
</protein>
<dbReference type="Pfam" id="PF00512">
    <property type="entry name" value="HisKA"/>
    <property type="match status" value="1"/>
</dbReference>
<keyword evidence="16" id="KW-1185">Reference proteome</keyword>
<keyword evidence="4" id="KW-1003">Cell membrane</keyword>
<dbReference type="CDD" id="cd16922">
    <property type="entry name" value="HATPase_EvgS-ArcB-TorS-like"/>
    <property type="match status" value="1"/>
</dbReference>
<dbReference type="SUPFAM" id="SSF47384">
    <property type="entry name" value="Homodimeric domain of signal transducing histidine kinase"/>
    <property type="match status" value="1"/>
</dbReference>
<dbReference type="Pfam" id="PF02518">
    <property type="entry name" value="HATPase_c"/>
    <property type="match status" value="1"/>
</dbReference>
<dbReference type="InterPro" id="IPR000700">
    <property type="entry name" value="PAS-assoc_C"/>
</dbReference>
<dbReference type="InterPro" id="IPR036890">
    <property type="entry name" value="HATPase_C_sf"/>
</dbReference>
<dbReference type="Gene3D" id="1.10.287.130">
    <property type="match status" value="1"/>
</dbReference>
<organism evidence="15 16">
    <name type="scientific">Chlorobium limicola</name>
    <dbReference type="NCBI Taxonomy" id="1092"/>
    <lineage>
        <taxon>Bacteria</taxon>
        <taxon>Pseudomonadati</taxon>
        <taxon>Chlorobiota</taxon>
        <taxon>Chlorobiia</taxon>
        <taxon>Chlorobiales</taxon>
        <taxon>Chlorobiaceae</taxon>
        <taxon>Chlorobium/Pelodictyon group</taxon>
        <taxon>Chlorobium</taxon>
    </lineage>
</organism>
<name>A0A101JF95_CHLLI</name>
<keyword evidence="10" id="KW-0902">Two-component regulatory system</keyword>
<proteinExistence type="predicted"/>
<dbReference type="InterPro" id="IPR013656">
    <property type="entry name" value="PAS_4"/>
</dbReference>
<evidence type="ECO:0000313" key="16">
    <source>
        <dbReference type="Proteomes" id="UP000053937"/>
    </source>
</evidence>
<reference evidence="15 16" key="1">
    <citation type="submission" date="2015-10" db="EMBL/GenBank/DDBJ databases">
        <title>Draft Genome Sequence of Chlorobium limicola strain Frasassi Growing under Artificial Lighting in the Frasassi Cave System.</title>
        <authorList>
            <person name="Mansor M."/>
            <person name="Macalady J."/>
        </authorList>
    </citation>
    <scope>NUCLEOTIDE SEQUENCE [LARGE SCALE GENOMIC DNA]</scope>
    <source>
        <strain evidence="15 16">Frasassi</strain>
    </source>
</reference>
<dbReference type="PANTHER" id="PTHR43711:SF1">
    <property type="entry name" value="HISTIDINE KINASE 1"/>
    <property type="match status" value="1"/>
</dbReference>
<dbReference type="InterPro" id="IPR004358">
    <property type="entry name" value="Sig_transdc_His_kin-like_C"/>
</dbReference>
<evidence type="ECO:0000256" key="4">
    <source>
        <dbReference type="ARBA" id="ARBA00022475"/>
    </source>
</evidence>
<evidence type="ECO:0000259" key="13">
    <source>
        <dbReference type="PROSITE" id="PS50112"/>
    </source>
</evidence>
<dbReference type="EMBL" id="LMBR01000160">
    <property type="protein sequence ID" value="KUL25730.1"/>
    <property type="molecule type" value="Genomic_DNA"/>
</dbReference>
<keyword evidence="6" id="KW-0808">Transferase</keyword>
<feature type="domain" description="PAS" evidence="13">
    <location>
        <begin position="422"/>
        <end position="496"/>
    </location>
</feature>
<evidence type="ECO:0000313" key="15">
    <source>
        <dbReference type="EMBL" id="KUL25730.1"/>
    </source>
</evidence>
<dbReference type="PROSITE" id="PS50109">
    <property type="entry name" value="HIS_KIN"/>
    <property type="match status" value="1"/>
</dbReference>
<dbReference type="Gene3D" id="3.30.450.20">
    <property type="entry name" value="PAS domain"/>
    <property type="match status" value="5"/>
</dbReference>
<sequence length="916" mass="103590">MNDKEQTRAELISEIEDIRRHCVFLEESAKLQKNAGELRFNEDVLLQSIFRALSAGIGLISNRVIMEVNSRFCRMVGYSREELLYRNSRMLYESDEDYEYVGREKYCQISEYGTGTVETRLKCRDGRIIDVVLSSSPLDPSDHSQGMVFTVLDITDRKAAEKELEETRQMYSALFENMGSGLAVYEPLNGGSDFRFKAFNSSAESITRIAREKVIGNTLLTLFPNMDKTVLLDALRRVSETGLPEHPDPFYYQDDDRQGWRDNHIFRIPSGEVVALFDDITEYRKTQDELAKSEERLRLLFDHIRDGVFVHPIFENGDPGRFEMVNAAACRTLGYTEVELLQMSPRELDDPEQSSRYIPEVTHHLLQDGQVLFDAVQVSKSGTGIPVEVSSNSVELSGRPYIISTVRDISNRKESERELQENRRFLQSIYEGVNHSIFVVDVLPDGTYRYRGINRQHEILTGISDEEIAGKAPAQVLEPLFAEDVVRNYDTCVHENTPVRYEELLSFKGRESWWETVLNPISNNEGVICRIIGTSTDITQHKQTVAALKKLSVAVKQSPSVVVITGLDGTIEYVNPKFTSLTGYSSSEVIGKNSRIFQSGMVGKEVFENLWETVLAGREWHGEFYNKKKNGELYWEEAVIAPILNEEGVITNFVAVKEDITEKKKLWSELIAAKEKAEESDRLKTAFLANISHEIRTPMNGILGFSALLKEPHLSGEEQAEYIGLIEQSGLRMLNIINELIDISRIEAGETVLQIAETSLNSLMRELYAFFQPEAGKKGLRLGCFPGLSDEESHIETDRSKLNQVLTNLIQNALKFTEEGHVDFGYTRKESVLDLYVTDSGIGIPVDRQEEIFERFRQVDVSPVRNFEGTGLGLSISRAFVGMLGGSISVTSIEGRGSEFHVTLPYRRAGSFGKTD</sequence>
<dbReference type="Pfam" id="PF13426">
    <property type="entry name" value="PAS_9"/>
    <property type="match status" value="2"/>
</dbReference>
<evidence type="ECO:0000256" key="10">
    <source>
        <dbReference type="ARBA" id="ARBA00023012"/>
    </source>
</evidence>
<dbReference type="CDD" id="cd00082">
    <property type="entry name" value="HisKA"/>
    <property type="match status" value="1"/>
</dbReference>
<dbReference type="Proteomes" id="UP000053937">
    <property type="component" value="Unassembled WGS sequence"/>
</dbReference>
<keyword evidence="11" id="KW-0472">Membrane</keyword>
<dbReference type="CDD" id="cd00130">
    <property type="entry name" value="PAS"/>
    <property type="match status" value="4"/>
</dbReference>
<dbReference type="InterPro" id="IPR035965">
    <property type="entry name" value="PAS-like_dom_sf"/>
</dbReference>
<dbReference type="EC" id="2.7.13.3" evidence="3"/>
<dbReference type="InterPro" id="IPR050736">
    <property type="entry name" value="Sensor_HK_Regulatory"/>
</dbReference>
<evidence type="ECO:0000256" key="2">
    <source>
        <dbReference type="ARBA" id="ARBA00004236"/>
    </source>
</evidence>
<comment type="subcellular location">
    <subcellularLocation>
        <location evidence="2">Cell membrane</location>
    </subcellularLocation>
</comment>
<dbReference type="NCBIfam" id="TIGR00229">
    <property type="entry name" value="sensory_box"/>
    <property type="match status" value="4"/>
</dbReference>
<evidence type="ECO:0000256" key="3">
    <source>
        <dbReference type="ARBA" id="ARBA00012438"/>
    </source>
</evidence>
<dbReference type="GO" id="GO:0005524">
    <property type="term" value="F:ATP binding"/>
    <property type="evidence" value="ECO:0007669"/>
    <property type="project" value="UniProtKB-KW"/>
</dbReference>
<dbReference type="InterPro" id="IPR003594">
    <property type="entry name" value="HATPase_dom"/>
</dbReference>
<feature type="domain" description="PAS" evidence="13">
    <location>
        <begin position="293"/>
        <end position="369"/>
    </location>
</feature>
<feature type="domain" description="PAC" evidence="14">
    <location>
        <begin position="495"/>
        <end position="550"/>
    </location>
</feature>
<dbReference type="InterPro" id="IPR001610">
    <property type="entry name" value="PAC"/>
</dbReference>
<feature type="domain" description="PAC" evidence="14">
    <location>
        <begin position="618"/>
        <end position="672"/>
    </location>
</feature>
<dbReference type="GO" id="GO:0005886">
    <property type="term" value="C:plasma membrane"/>
    <property type="evidence" value="ECO:0007669"/>
    <property type="project" value="UniProtKB-SubCell"/>
</dbReference>
<dbReference type="InterPro" id="IPR036097">
    <property type="entry name" value="HisK_dim/P_sf"/>
</dbReference>
<dbReference type="Pfam" id="PF08448">
    <property type="entry name" value="PAS_4"/>
    <property type="match status" value="1"/>
</dbReference>
<dbReference type="SMART" id="SM00086">
    <property type="entry name" value="PAC"/>
    <property type="match status" value="3"/>
</dbReference>
<feature type="domain" description="Histidine kinase" evidence="12">
    <location>
        <begin position="690"/>
        <end position="908"/>
    </location>
</feature>
<dbReference type="SMART" id="SM00387">
    <property type="entry name" value="HATPase_c"/>
    <property type="match status" value="1"/>
</dbReference>
<dbReference type="InterPro" id="IPR005467">
    <property type="entry name" value="His_kinase_dom"/>
</dbReference>
<dbReference type="Pfam" id="PF13188">
    <property type="entry name" value="PAS_8"/>
    <property type="match status" value="2"/>
</dbReference>
<evidence type="ECO:0000256" key="1">
    <source>
        <dbReference type="ARBA" id="ARBA00000085"/>
    </source>
</evidence>
<dbReference type="SUPFAM" id="SSF55874">
    <property type="entry name" value="ATPase domain of HSP90 chaperone/DNA topoisomerase II/histidine kinase"/>
    <property type="match status" value="1"/>
</dbReference>
<evidence type="ECO:0000256" key="5">
    <source>
        <dbReference type="ARBA" id="ARBA00022553"/>
    </source>
</evidence>
<evidence type="ECO:0000256" key="11">
    <source>
        <dbReference type="ARBA" id="ARBA00023136"/>
    </source>
</evidence>
<accession>A0A101JF95</accession>
<dbReference type="FunFam" id="3.30.565.10:FF:000023">
    <property type="entry name" value="PAS domain-containing sensor histidine kinase"/>
    <property type="match status" value="1"/>
</dbReference>
<feature type="domain" description="PAC" evidence="14">
    <location>
        <begin position="115"/>
        <end position="166"/>
    </location>
</feature>
<dbReference type="GO" id="GO:0000155">
    <property type="term" value="F:phosphorelay sensor kinase activity"/>
    <property type="evidence" value="ECO:0007669"/>
    <property type="project" value="InterPro"/>
</dbReference>
<keyword evidence="7" id="KW-0547">Nucleotide-binding</keyword>
<dbReference type="SUPFAM" id="SSF55785">
    <property type="entry name" value="PYP-like sensor domain (PAS domain)"/>
    <property type="match status" value="5"/>
</dbReference>
<feature type="domain" description="PAS" evidence="13">
    <location>
        <begin position="547"/>
        <end position="593"/>
    </location>
</feature>
<dbReference type="PANTHER" id="PTHR43711">
    <property type="entry name" value="TWO-COMPONENT HISTIDINE KINASE"/>
    <property type="match status" value="1"/>
</dbReference>
<comment type="catalytic activity">
    <reaction evidence="1">
        <text>ATP + protein L-histidine = ADP + protein N-phospho-L-histidine.</text>
        <dbReference type="EC" id="2.7.13.3"/>
    </reaction>
</comment>
<dbReference type="OrthoDB" id="9808408at2"/>
<dbReference type="PROSITE" id="PS50112">
    <property type="entry name" value="PAS"/>
    <property type="match status" value="3"/>
</dbReference>
<evidence type="ECO:0000256" key="9">
    <source>
        <dbReference type="ARBA" id="ARBA00022840"/>
    </source>
</evidence>
<evidence type="ECO:0000256" key="6">
    <source>
        <dbReference type="ARBA" id="ARBA00022679"/>
    </source>
</evidence>
<evidence type="ECO:0000259" key="12">
    <source>
        <dbReference type="PROSITE" id="PS50109"/>
    </source>
</evidence>
<dbReference type="PRINTS" id="PR00344">
    <property type="entry name" value="BCTRLSENSOR"/>
</dbReference>